<evidence type="ECO:0000256" key="4">
    <source>
        <dbReference type="ARBA" id="ARBA00022452"/>
    </source>
</evidence>
<dbReference type="NCBIfam" id="TIGR01783">
    <property type="entry name" value="TonB-siderophor"/>
    <property type="match status" value="1"/>
</dbReference>
<dbReference type="PANTHER" id="PTHR32552:SF68">
    <property type="entry name" value="FERRICHROME OUTER MEMBRANE TRANSPORTER_PHAGE RECEPTOR"/>
    <property type="match status" value="1"/>
</dbReference>
<evidence type="ECO:0000256" key="5">
    <source>
        <dbReference type="ARBA" id="ARBA00022496"/>
    </source>
</evidence>
<dbReference type="InterPro" id="IPR012910">
    <property type="entry name" value="Plug_dom"/>
</dbReference>
<evidence type="ECO:0000256" key="11">
    <source>
        <dbReference type="ARBA" id="ARBA00023136"/>
    </source>
</evidence>
<evidence type="ECO:0000256" key="10">
    <source>
        <dbReference type="ARBA" id="ARBA00023077"/>
    </source>
</evidence>
<keyword evidence="12 19" id="KW-0675">Receptor</keyword>
<comment type="similarity">
    <text evidence="2 14 15">Belongs to the TonB-dependent receptor family.</text>
</comment>
<dbReference type="GO" id="GO:0015344">
    <property type="term" value="F:siderophore uptake transmembrane transporter activity"/>
    <property type="evidence" value="ECO:0007669"/>
    <property type="project" value="TreeGrafter"/>
</dbReference>
<dbReference type="RefSeq" id="WP_235212768.1">
    <property type="nucleotide sequence ID" value="NZ_CABVQD010000031.1"/>
</dbReference>
<reference evidence="19 20" key="1">
    <citation type="submission" date="2019-09" db="EMBL/GenBank/DDBJ databases">
        <authorList>
            <person name="Depoorter E."/>
        </authorList>
    </citation>
    <scope>NUCLEOTIDE SEQUENCE [LARGE SCALE GENOMIC DNA]</scope>
    <source>
        <strain evidence="19">LMG 30113</strain>
    </source>
</reference>
<evidence type="ECO:0000313" key="19">
    <source>
        <dbReference type="EMBL" id="VWC28839.1"/>
    </source>
</evidence>
<dbReference type="EMBL" id="CABVQD010000031">
    <property type="protein sequence ID" value="VWC28839.1"/>
    <property type="molecule type" value="Genomic_DNA"/>
</dbReference>
<dbReference type="Proteomes" id="UP000494330">
    <property type="component" value="Unassembled WGS sequence"/>
</dbReference>
<evidence type="ECO:0000256" key="15">
    <source>
        <dbReference type="RuleBase" id="RU003357"/>
    </source>
</evidence>
<keyword evidence="13 14" id="KW-0998">Cell outer membrane</keyword>
<evidence type="ECO:0000259" key="18">
    <source>
        <dbReference type="Pfam" id="PF07715"/>
    </source>
</evidence>
<evidence type="ECO:0000256" key="3">
    <source>
        <dbReference type="ARBA" id="ARBA00022448"/>
    </source>
</evidence>
<sequence length="750" mass="82485">MSQLHTGRRARPGIPLSRAAWRRAPGWAVALACAAAMPVAVAARDVQDAQDAGEPAEAPLLAPIVVDGRRETGDGPVRGIAADVSRAGTKTDTAIVEVPQGLSVVTREQMDQQDVHSVGDALRYTPGTYSDSRPGGVLESVFLRGFGGFAAAAINPQMLDGLPLPKGINWAASVVDPWTLERIDVLRGPASVLYGQASPGGIVDMVSKRPTRDAQHLIAVQTGNRDRGQLAFDFSGPVTQDGTWRYRIDGLARRADEQIDYSKQQRIVVSPSLTWQPNADTSLTLLSSFQRDPHNNFAGWLPALGTLWEDGGRRLPTRFYPGLPGFDTYDRTQAMIGYAFEHRFDSTWKVRQNVRYTHLDVDFEGAAVNFFMPYLSPGVLNRSLSWSREHVNHLALDNQAEMRVMTGPVEHTVLAGLSYEHAVANLVGSGFGAAPPLDTRAPDYGQPFTVPPVSQQTRQTPDRIGVYLQDQVRWNRWVFTLGGRQEWSRTTTDDLLHASSVQQSARAFTGRAGAVYLFDNGFAPYLSYSTSFEPALGTRFDGQPFTPTRAKQFELGLRYQSPDQLHTASVAAFDIRQRNVLTADPEHPFFNVQTGEVRSRGIELEGRTRVWKQLDVIAAYTYLDTTVQADTDPTVVGKRVAAVPRHLASLWLDYAVDRPGLRGLKVGGGVRYIGRSAGDNVNTFDVPAVVLFDLGLSYDLGVERPAWKGWRIGAHVNNLFDRTYVSSCFSAGGCFYGTRLTVTGDLSYRW</sequence>
<dbReference type="PANTHER" id="PTHR32552">
    <property type="entry name" value="FERRICHROME IRON RECEPTOR-RELATED"/>
    <property type="match status" value="1"/>
</dbReference>
<dbReference type="Gene3D" id="2.170.130.10">
    <property type="entry name" value="TonB-dependent receptor, plug domain"/>
    <property type="match status" value="1"/>
</dbReference>
<dbReference type="InterPro" id="IPR000531">
    <property type="entry name" value="Beta-barrel_TonB"/>
</dbReference>
<comment type="subcellular location">
    <subcellularLocation>
        <location evidence="1 14">Cell outer membrane</location>
        <topology evidence="1 14">Multi-pass membrane protein</topology>
    </subcellularLocation>
</comment>
<protein>
    <submittedName>
        <fullName evidence="19">TonB-dependent receptor</fullName>
    </submittedName>
</protein>
<keyword evidence="4 14" id="KW-1134">Transmembrane beta strand</keyword>
<keyword evidence="10 15" id="KW-0798">TonB box</keyword>
<dbReference type="FunFam" id="2.40.170.20:FF:000005">
    <property type="entry name" value="TonB-dependent siderophore receptor"/>
    <property type="match status" value="1"/>
</dbReference>
<keyword evidence="9" id="KW-0406">Ion transport</keyword>
<feature type="signal peptide" evidence="16">
    <location>
        <begin position="1"/>
        <end position="42"/>
    </location>
</feature>
<evidence type="ECO:0000259" key="17">
    <source>
        <dbReference type="Pfam" id="PF00593"/>
    </source>
</evidence>
<evidence type="ECO:0000256" key="8">
    <source>
        <dbReference type="ARBA" id="ARBA00023004"/>
    </source>
</evidence>
<evidence type="ECO:0000256" key="14">
    <source>
        <dbReference type="PROSITE-ProRule" id="PRU01360"/>
    </source>
</evidence>
<dbReference type="GO" id="GO:0038023">
    <property type="term" value="F:signaling receptor activity"/>
    <property type="evidence" value="ECO:0007669"/>
    <property type="project" value="InterPro"/>
</dbReference>
<evidence type="ECO:0000256" key="6">
    <source>
        <dbReference type="ARBA" id="ARBA00022692"/>
    </source>
</evidence>
<proteinExistence type="inferred from homology"/>
<accession>A0A6P2QXW8</accession>
<dbReference type="FunFam" id="2.170.130.10:FF:000001">
    <property type="entry name" value="Catecholate siderophore TonB-dependent receptor"/>
    <property type="match status" value="1"/>
</dbReference>
<evidence type="ECO:0000256" key="9">
    <source>
        <dbReference type="ARBA" id="ARBA00023065"/>
    </source>
</evidence>
<name>A0A6P2QXW8_9BURK</name>
<dbReference type="Pfam" id="PF00593">
    <property type="entry name" value="TonB_dep_Rec_b-barrel"/>
    <property type="match status" value="1"/>
</dbReference>
<keyword evidence="8" id="KW-0408">Iron</keyword>
<feature type="chain" id="PRO_5044426975" evidence="16">
    <location>
        <begin position="43"/>
        <end position="750"/>
    </location>
</feature>
<keyword evidence="6 14" id="KW-0812">Transmembrane</keyword>
<dbReference type="SUPFAM" id="SSF56935">
    <property type="entry name" value="Porins"/>
    <property type="match status" value="1"/>
</dbReference>
<dbReference type="GO" id="GO:0009279">
    <property type="term" value="C:cell outer membrane"/>
    <property type="evidence" value="ECO:0007669"/>
    <property type="project" value="UniProtKB-SubCell"/>
</dbReference>
<evidence type="ECO:0000256" key="16">
    <source>
        <dbReference type="SAM" id="SignalP"/>
    </source>
</evidence>
<dbReference type="Gene3D" id="2.40.170.20">
    <property type="entry name" value="TonB-dependent receptor, beta-barrel domain"/>
    <property type="match status" value="1"/>
</dbReference>
<evidence type="ECO:0000256" key="2">
    <source>
        <dbReference type="ARBA" id="ARBA00009810"/>
    </source>
</evidence>
<keyword evidence="7 16" id="KW-0732">Signal</keyword>
<dbReference type="InterPro" id="IPR037066">
    <property type="entry name" value="Plug_dom_sf"/>
</dbReference>
<feature type="domain" description="TonB-dependent receptor plug" evidence="18">
    <location>
        <begin position="96"/>
        <end position="202"/>
    </location>
</feature>
<keyword evidence="20" id="KW-1185">Reference proteome</keyword>
<organism evidence="19 20">
    <name type="scientific">Burkholderia paludis</name>
    <dbReference type="NCBI Taxonomy" id="1506587"/>
    <lineage>
        <taxon>Bacteria</taxon>
        <taxon>Pseudomonadati</taxon>
        <taxon>Pseudomonadota</taxon>
        <taxon>Betaproteobacteria</taxon>
        <taxon>Burkholderiales</taxon>
        <taxon>Burkholderiaceae</taxon>
        <taxon>Burkholderia</taxon>
        <taxon>Burkholderia cepacia complex</taxon>
    </lineage>
</organism>
<keyword evidence="5" id="KW-0410">Iron transport</keyword>
<dbReference type="InterPro" id="IPR010105">
    <property type="entry name" value="TonB_sidphr_rcpt"/>
</dbReference>
<evidence type="ECO:0000256" key="13">
    <source>
        <dbReference type="ARBA" id="ARBA00023237"/>
    </source>
</evidence>
<dbReference type="CDD" id="cd01347">
    <property type="entry name" value="ligand_gated_channel"/>
    <property type="match status" value="1"/>
</dbReference>
<evidence type="ECO:0000256" key="1">
    <source>
        <dbReference type="ARBA" id="ARBA00004571"/>
    </source>
</evidence>
<dbReference type="PROSITE" id="PS52016">
    <property type="entry name" value="TONB_DEPENDENT_REC_3"/>
    <property type="match status" value="1"/>
</dbReference>
<feature type="domain" description="TonB-dependent receptor-like beta-barrel" evidence="17">
    <location>
        <begin position="274"/>
        <end position="719"/>
    </location>
</feature>
<gene>
    <name evidence="19" type="ORF">BPA30113_06164</name>
</gene>
<dbReference type="Pfam" id="PF07715">
    <property type="entry name" value="Plug"/>
    <property type="match status" value="1"/>
</dbReference>
<evidence type="ECO:0000256" key="7">
    <source>
        <dbReference type="ARBA" id="ARBA00022729"/>
    </source>
</evidence>
<keyword evidence="11 14" id="KW-0472">Membrane</keyword>
<keyword evidence="3 14" id="KW-0813">Transport</keyword>
<dbReference type="AlphaFoldDB" id="A0A6P2QXW8"/>
<dbReference type="InterPro" id="IPR039426">
    <property type="entry name" value="TonB-dep_rcpt-like"/>
</dbReference>
<evidence type="ECO:0000313" key="20">
    <source>
        <dbReference type="Proteomes" id="UP000494330"/>
    </source>
</evidence>
<dbReference type="InterPro" id="IPR036942">
    <property type="entry name" value="Beta-barrel_TonB_sf"/>
</dbReference>
<dbReference type="GO" id="GO:0015891">
    <property type="term" value="P:siderophore transport"/>
    <property type="evidence" value="ECO:0007669"/>
    <property type="project" value="InterPro"/>
</dbReference>
<evidence type="ECO:0000256" key="12">
    <source>
        <dbReference type="ARBA" id="ARBA00023170"/>
    </source>
</evidence>